<keyword evidence="1" id="KW-1133">Transmembrane helix</keyword>
<protein>
    <submittedName>
        <fullName evidence="2">Aspartyl protease family protein</fullName>
    </submittedName>
</protein>
<dbReference type="AlphaFoldDB" id="A0A1Y6EE96"/>
<keyword evidence="1" id="KW-0812">Transmembrane</keyword>
<sequence length="170" mass="18732">MTQQDMPQRTGKLFAWLAWIIGLLFLYWLFDDMLQEQFNPNQNVQSTRNGEAIQVVLEQNRAGHYVATGAINNHRVLFLLDTGATQVAIPQNVAAAIGLPRGSQIMVNTANGRATAYRTQLDTLQLGDIVLRDVAATIVPGMGGEQILLGMSALKQVEFSQRGKMLTIGY</sequence>
<dbReference type="CDD" id="cd05483">
    <property type="entry name" value="retropepsin_like_bacteria"/>
    <property type="match status" value="1"/>
</dbReference>
<dbReference type="EMBL" id="FXWH01000001">
    <property type="protein sequence ID" value="SMQ60885.1"/>
    <property type="molecule type" value="Genomic_DNA"/>
</dbReference>
<keyword evidence="2" id="KW-0378">Hydrolase</keyword>
<dbReference type="Proteomes" id="UP000194450">
    <property type="component" value="Unassembled WGS sequence"/>
</dbReference>
<dbReference type="GO" id="GO:0006508">
    <property type="term" value="P:proteolysis"/>
    <property type="evidence" value="ECO:0007669"/>
    <property type="project" value="UniProtKB-KW"/>
</dbReference>
<gene>
    <name evidence="2" type="ORF">SAMN06297229_0484</name>
</gene>
<evidence type="ECO:0000256" key="1">
    <source>
        <dbReference type="SAM" id="Phobius"/>
    </source>
</evidence>
<dbReference type="InterPro" id="IPR021109">
    <property type="entry name" value="Peptidase_aspartic_dom_sf"/>
</dbReference>
<keyword evidence="1" id="KW-0472">Membrane</keyword>
<dbReference type="InterPro" id="IPR034122">
    <property type="entry name" value="Retropepsin-like_bacterial"/>
</dbReference>
<dbReference type="NCBIfam" id="TIGR02281">
    <property type="entry name" value="clan_AA_DTGA"/>
    <property type="match status" value="1"/>
</dbReference>
<dbReference type="GO" id="GO:0008233">
    <property type="term" value="F:peptidase activity"/>
    <property type="evidence" value="ECO:0007669"/>
    <property type="project" value="UniProtKB-KW"/>
</dbReference>
<feature type="transmembrane region" description="Helical" evidence="1">
    <location>
        <begin position="12"/>
        <end position="30"/>
    </location>
</feature>
<proteinExistence type="predicted"/>
<dbReference type="Pfam" id="PF13975">
    <property type="entry name" value="gag-asp_proteas"/>
    <property type="match status" value="1"/>
</dbReference>
<evidence type="ECO:0000313" key="2">
    <source>
        <dbReference type="EMBL" id="SMQ60885.1"/>
    </source>
</evidence>
<keyword evidence="3" id="KW-1185">Reference proteome</keyword>
<name>A0A1Y6EE96_9GAMM</name>
<dbReference type="RefSeq" id="WP_234996240.1">
    <property type="nucleotide sequence ID" value="NZ_FXWH01000001.1"/>
</dbReference>
<dbReference type="Gene3D" id="2.40.70.10">
    <property type="entry name" value="Acid Proteases"/>
    <property type="match status" value="1"/>
</dbReference>
<keyword evidence="2" id="KW-0645">Protease</keyword>
<accession>A0A1Y6EE96</accession>
<reference evidence="3" key="1">
    <citation type="submission" date="2017-04" db="EMBL/GenBank/DDBJ databases">
        <authorList>
            <person name="Varghese N."/>
            <person name="Submissions S."/>
        </authorList>
    </citation>
    <scope>NUCLEOTIDE SEQUENCE [LARGE SCALE GENOMIC DNA]</scope>
</reference>
<dbReference type="InterPro" id="IPR011969">
    <property type="entry name" value="Clan_AA_Asp_peptidase_C"/>
</dbReference>
<dbReference type="SUPFAM" id="SSF50630">
    <property type="entry name" value="Acid proteases"/>
    <property type="match status" value="1"/>
</dbReference>
<evidence type="ECO:0000313" key="3">
    <source>
        <dbReference type="Proteomes" id="UP000194450"/>
    </source>
</evidence>
<organism evidence="2 3">
    <name type="scientific">Pseudidiomarina planktonica</name>
    <dbReference type="NCBI Taxonomy" id="1323738"/>
    <lineage>
        <taxon>Bacteria</taxon>
        <taxon>Pseudomonadati</taxon>
        <taxon>Pseudomonadota</taxon>
        <taxon>Gammaproteobacteria</taxon>
        <taxon>Alteromonadales</taxon>
        <taxon>Idiomarinaceae</taxon>
        <taxon>Pseudidiomarina</taxon>
    </lineage>
</organism>